<feature type="region of interest" description="Disordered" evidence="6">
    <location>
        <begin position="285"/>
        <end position="391"/>
    </location>
</feature>
<dbReference type="PANTHER" id="PTHR12630:SF1">
    <property type="entry name" value="GLUCOSIDASE 2 SUBUNIT BETA"/>
    <property type="match status" value="1"/>
</dbReference>
<dbReference type="PROSITE" id="PS51914">
    <property type="entry name" value="MRH"/>
    <property type="match status" value="1"/>
</dbReference>
<feature type="region of interest" description="Disordered" evidence="6">
    <location>
        <begin position="243"/>
        <end position="269"/>
    </location>
</feature>
<feature type="signal peptide" evidence="7">
    <location>
        <begin position="1"/>
        <end position="18"/>
    </location>
</feature>
<evidence type="ECO:0000256" key="2">
    <source>
        <dbReference type="ARBA" id="ARBA00022729"/>
    </source>
</evidence>
<feature type="compositionally biased region" description="Basic and acidic residues" evidence="6">
    <location>
        <begin position="363"/>
        <end position="384"/>
    </location>
</feature>
<feature type="coiled-coil region" evidence="5">
    <location>
        <begin position="402"/>
        <end position="429"/>
    </location>
</feature>
<keyword evidence="3" id="KW-0256">Endoplasmic reticulum</keyword>
<evidence type="ECO:0000259" key="9">
    <source>
        <dbReference type="PROSITE" id="PS51914"/>
    </source>
</evidence>
<evidence type="ECO:0000259" key="8">
    <source>
        <dbReference type="PROSITE" id="PS50222"/>
    </source>
</evidence>
<dbReference type="GO" id="GO:0017177">
    <property type="term" value="C:glucosidase II complex"/>
    <property type="evidence" value="ECO:0007669"/>
    <property type="project" value="TreeGrafter"/>
</dbReference>
<evidence type="ECO:0000256" key="7">
    <source>
        <dbReference type="SAM" id="SignalP"/>
    </source>
</evidence>
<dbReference type="InterPro" id="IPR009011">
    <property type="entry name" value="Man6P_isomerase_rcpt-bd_dom_sf"/>
</dbReference>
<feature type="chain" id="PRO_5004778232" description="Glucosidase 2 subunit beta" evidence="7">
    <location>
        <begin position="19"/>
        <end position="558"/>
    </location>
</feature>
<dbReference type="FunFam" id="2.70.130.10:FF:000014">
    <property type="entry name" value="glucosidase 2 subunit beta isoform X1"/>
    <property type="match status" value="1"/>
</dbReference>
<protein>
    <recommendedName>
        <fullName evidence="1">Glucosidase 2 subunit beta</fullName>
    </recommendedName>
</protein>
<dbReference type="GO" id="GO:0005509">
    <property type="term" value="F:calcium ion binding"/>
    <property type="evidence" value="ECO:0007669"/>
    <property type="project" value="InterPro"/>
</dbReference>
<dbReference type="SUPFAM" id="SSF57424">
    <property type="entry name" value="LDL receptor-like module"/>
    <property type="match status" value="1"/>
</dbReference>
<feature type="domain" description="MRH" evidence="9">
    <location>
        <begin position="445"/>
        <end position="546"/>
    </location>
</feature>
<feature type="coiled-coil region" evidence="5">
    <location>
        <begin position="145"/>
        <end position="183"/>
    </location>
</feature>
<dbReference type="PROSITE" id="PS00018">
    <property type="entry name" value="EF_HAND_1"/>
    <property type="match status" value="1"/>
</dbReference>
<dbReference type="Pfam" id="PF13015">
    <property type="entry name" value="PRKCSH_1"/>
    <property type="match status" value="1"/>
</dbReference>
<evidence type="ECO:0000313" key="10">
    <source>
        <dbReference type="EMBL" id="AFP00062.1"/>
    </source>
</evidence>
<dbReference type="AlphaFoldDB" id="V9KPP4"/>
<dbReference type="EMBL" id="JW867544">
    <property type="protein sequence ID" value="AFP00062.1"/>
    <property type="molecule type" value="mRNA"/>
</dbReference>
<proteinExistence type="evidence at transcript level"/>
<sequence>MAAPLGLLLAALLTLGTAVEVKRPRGVSLTNRQFYEETKPFTCLDGSKTIPFDRVNDDYCDCRDGSDEPGTSACPNGNFHCTNAGFRPRYIPASRVNDGICDCCDATDEYNSGIVCDNTCKEQGRKEKETLQQMAEVAKEGFRVKQQLIEEAKRSREDKQKKLEELAKSKTTWESQVELLKAEKDAAEKPEKEAKDKHHKMWEEIKALRNLEKEKLRAAEAFQELDDDQDGTVTAAEIQTHVELDSDADGAVSEQEGETLLGGASQVDVTSFQETVWAGIKDKYKFEQVSPETPAPPDVPAEEKTENRPESRREEWKKNAGDDREEDEEEDDDDDDDEGDDGDDEGGGAEEEDDEDEEDSDDEGGRERYKDPEDRYQPPKKEVVDEQMPPYEEQTQELIDAADRTRSAFSEAEKSLKDLEDSIRSIEKELTIDFGPYGEFAYLFSQCYEMNTNEYVYRLCPFNKVVQRPKHGGTETSLGQWGLWSGPEGSKFSAMRYEHGTACWQGPSRSTLVKLTCGKDTAVLSTSEPSRCEYLMEFTTPAFCQEPSEEDHTDHDEL</sequence>
<evidence type="ECO:0000256" key="3">
    <source>
        <dbReference type="ARBA" id="ARBA00022824"/>
    </source>
</evidence>
<dbReference type="InterPro" id="IPR044865">
    <property type="entry name" value="MRH_dom"/>
</dbReference>
<dbReference type="InterPro" id="IPR039794">
    <property type="entry name" value="Gtb1-like"/>
</dbReference>
<dbReference type="InterPro" id="IPR018247">
    <property type="entry name" value="EF_Hand_1_Ca_BS"/>
</dbReference>
<dbReference type="InterPro" id="IPR036607">
    <property type="entry name" value="PRKCSH"/>
</dbReference>
<name>V9KPP4_CALMI</name>
<evidence type="ECO:0000256" key="5">
    <source>
        <dbReference type="SAM" id="Coils"/>
    </source>
</evidence>
<reference evidence="10" key="1">
    <citation type="journal article" date="2014" name="Nature">
        <title>Elephant shark genome provides unique insights into gnathostome evolution.</title>
        <authorList>
            <consortium name="International Elephant Shark Genome Sequencing Consortium"/>
            <person name="Venkatesh B."/>
            <person name="Lee A.P."/>
            <person name="Ravi V."/>
            <person name="Maurya A.K."/>
            <person name="Lian M.M."/>
            <person name="Swann J.B."/>
            <person name="Ohta Y."/>
            <person name="Flajnik M.F."/>
            <person name="Sutoh Y."/>
            <person name="Kasahara M."/>
            <person name="Hoon S."/>
            <person name="Gangu V."/>
            <person name="Roy S.W."/>
            <person name="Irimia M."/>
            <person name="Korzh V."/>
            <person name="Kondrychyn I."/>
            <person name="Lim Z.W."/>
            <person name="Tay B.H."/>
            <person name="Tohari S."/>
            <person name="Kong K.W."/>
            <person name="Ho S."/>
            <person name="Lorente-Galdos B."/>
            <person name="Quilez J."/>
            <person name="Marques-Bonet T."/>
            <person name="Raney B.J."/>
            <person name="Ingham P.W."/>
            <person name="Tay A."/>
            <person name="Hillier L.W."/>
            <person name="Minx P."/>
            <person name="Boehm T."/>
            <person name="Wilson R.K."/>
            <person name="Brenner S."/>
            <person name="Warren W.C."/>
        </authorList>
    </citation>
    <scope>NUCLEOTIDE SEQUENCE</scope>
    <source>
        <tissue evidence="10">Brain</tissue>
    </source>
</reference>
<feature type="compositionally biased region" description="Acidic residues" evidence="6">
    <location>
        <begin position="323"/>
        <end position="362"/>
    </location>
</feature>
<evidence type="ECO:0000256" key="4">
    <source>
        <dbReference type="ARBA" id="ARBA00023157"/>
    </source>
</evidence>
<keyword evidence="5" id="KW-0175">Coiled coil</keyword>
<dbReference type="Pfam" id="PF12999">
    <property type="entry name" value="PRKCSH-like"/>
    <property type="match status" value="1"/>
</dbReference>
<keyword evidence="4" id="KW-1015">Disulfide bond</keyword>
<accession>V9KPP4</accession>
<organism evidence="10">
    <name type="scientific">Callorhinchus milii</name>
    <name type="common">Ghost shark</name>
    <dbReference type="NCBI Taxonomy" id="7868"/>
    <lineage>
        <taxon>Eukaryota</taxon>
        <taxon>Metazoa</taxon>
        <taxon>Chordata</taxon>
        <taxon>Craniata</taxon>
        <taxon>Vertebrata</taxon>
        <taxon>Chondrichthyes</taxon>
        <taxon>Holocephali</taxon>
        <taxon>Chimaeriformes</taxon>
        <taxon>Callorhinchidae</taxon>
        <taxon>Callorhinchus</taxon>
    </lineage>
</organism>
<dbReference type="InterPro" id="IPR028146">
    <property type="entry name" value="PRKCSH_N"/>
</dbReference>
<feature type="compositionally biased region" description="Basic and acidic residues" evidence="6">
    <location>
        <begin position="301"/>
        <end position="322"/>
    </location>
</feature>
<evidence type="ECO:0000256" key="1">
    <source>
        <dbReference type="ARBA" id="ARBA00022387"/>
    </source>
</evidence>
<dbReference type="GO" id="GO:0006491">
    <property type="term" value="P:N-glycan processing"/>
    <property type="evidence" value="ECO:0007669"/>
    <property type="project" value="TreeGrafter"/>
</dbReference>
<dbReference type="PANTHER" id="PTHR12630">
    <property type="entry name" value="N-LINKED OLIGOSACCHARIDE PROCESSING"/>
    <property type="match status" value="1"/>
</dbReference>
<dbReference type="InterPro" id="IPR002048">
    <property type="entry name" value="EF_hand_dom"/>
</dbReference>
<dbReference type="SUPFAM" id="SSF50911">
    <property type="entry name" value="Mannose 6-phosphate receptor domain"/>
    <property type="match status" value="1"/>
</dbReference>
<dbReference type="Gene3D" id="4.10.400.10">
    <property type="entry name" value="Low-density Lipoprotein Receptor"/>
    <property type="match status" value="1"/>
</dbReference>
<dbReference type="GO" id="GO:0001889">
    <property type="term" value="P:liver development"/>
    <property type="evidence" value="ECO:0007669"/>
    <property type="project" value="TreeGrafter"/>
</dbReference>
<evidence type="ECO:0000256" key="6">
    <source>
        <dbReference type="SAM" id="MobiDB-lite"/>
    </source>
</evidence>
<dbReference type="PROSITE" id="PS50222">
    <property type="entry name" value="EF_HAND_2"/>
    <property type="match status" value="1"/>
</dbReference>
<keyword evidence="2 7" id="KW-0732">Signal</keyword>
<dbReference type="InterPro" id="IPR036055">
    <property type="entry name" value="LDL_receptor-like_sf"/>
</dbReference>
<feature type="domain" description="EF-hand" evidence="8">
    <location>
        <begin position="213"/>
        <end position="248"/>
    </location>
</feature>
<dbReference type="Gene3D" id="2.70.130.10">
    <property type="entry name" value="Mannose-6-phosphate receptor binding domain"/>
    <property type="match status" value="1"/>
</dbReference>